<dbReference type="AlphaFoldDB" id="A0A6A1VQ41"/>
<dbReference type="Pfam" id="PF21982">
    <property type="entry name" value="RecX_HTH1"/>
    <property type="match status" value="1"/>
</dbReference>
<reference evidence="8 9" key="1">
    <citation type="journal article" date="2019" name="Plant Biotechnol. J.">
        <title>The red bayberry genome and genetic basis of sex determination.</title>
        <authorList>
            <person name="Jia H.M."/>
            <person name="Jia H.J."/>
            <person name="Cai Q.L."/>
            <person name="Wang Y."/>
            <person name="Zhao H.B."/>
            <person name="Yang W.F."/>
            <person name="Wang G.Y."/>
            <person name="Li Y.H."/>
            <person name="Zhan D.L."/>
            <person name="Shen Y.T."/>
            <person name="Niu Q.F."/>
            <person name="Chang L."/>
            <person name="Qiu J."/>
            <person name="Zhao L."/>
            <person name="Xie H.B."/>
            <person name="Fu W.Y."/>
            <person name="Jin J."/>
            <person name="Li X.W."/>
            <person name="Jiao Y."/>
            <person name="Zhou C.C."/>
            <person name="Tu T."/>
            <person name="Chai C.Y."/>
            <person name="Gao J.L."/>
            <person name="Fan L.J."/>
            <person name="van de Weg E."/>
            <person name="Wang J.Y."/>
            <person name="Gao Z.S."/>
        </authorList>
    </citation>
    <scope>NUCLEOTIDE SEQUENCE [LARGE SCALE GENOMIC DNA]</scope>
    <source>
        <tissue evidence="8">Leaves</tissue>
    </source>
</reference>
<evidence type="ECO:0000313" key="9">
    <source>
        <dbReference type="Proteomes" id="UP000516437"/>
    </source>
</evidence>
<evidence type="ECO:0000256" key="4">
    <source>
        <dbReference type="ARBA" id="ARBA00022490"/>
    </source>
</evidence>
<evidence type="ECO:0000256" key="2">
    <source>
        <dbReference type="ARBA" id="ARBA00009695"/>
    </source>
</evidence>
<feature type="domain" description="RecX first three-helical" evidence="7">
    <location>
        <begin position="307"/>
        <end position="340"/>
    </location>
</feature>
<dbReference type="Pfam" id="PF05910">
    <property type="entry name" value="DUF868"/>
    <property type="match status" value="1"/>
</dbReference>
<evidence type="ECO:0000313" key="8">
    <source>
        <dbReference type="EMBL" id="KAB1215029.1"/>
    </source>
</evidence>
<evidence type="ECO:0000259" key="6">
    <source>
        <dbReference type="Pfam" id="PF02631"/>
    </source>
</evidence>
<dbReference type="InterPro" id="IPR053926">
    <property type="entry name" value="RecX_HTH_1st"/>
</dbReference>
<keyword evidence="9" id="KW-1185">Reference proteome</keyword>
<comment type="subcellular location">
    <subcellularLocation>
        <location evidence="1">Cytoplasm</location>
    </subcellularLocation>
</comment>
<dbReference type="PANTHER" id="PTHR33602">
    <property type="entry name" value="REGULATORY PROTEIN RECX FAMILY PROTEIN"/>
    <property type="match status" value="1"/>
</dbReference>
<dbReference type="EMBL" id="RXIC02000022">
    <property type="protein sequence ID" value="KAB1215029.1"/>
    <property type="molecule type" value="Genomic_DNA"/>
</dbReference>
<name>A0A6A1VQ41_9ROSI</name>
<dbReference type="PANTHER" id="PTHR33602:SF1">
    <property type="entry name" value="REGULATORY PROTEIN RECX FAMILY PROTEIN"/>
    <property type="match status" value="1"/>
</dbReference>
<dbReference type="Gene3D" id="1.10.10.10">
    <property type="entry name" value="Winged helix-like DNA-binding domain superfamily/Winged helix DNA-binding domain"/>
    <property type="match status" value="3"/>
</dbReference>
<dbReference type="HAMAP" id="MF_01114">
    <property type="entry name" value="RecX"/>
    <property type="match status" value="1"/>
</dbReference>
<dbReference type="GO" id="GO:0005737">
    <property type="term" value="C:cytoplasm"/>
    <property type="evidence" value="ECO:0007669"/>
    <property type="project" value="UniProtKB-SubCell"/>
</dbReference>
<evidence type="ECO:0000259" key="7">
    <source>
        <dbReference type="Pfam" id="PF21982"/>
    </source>
</evidence>
<evidence type="ECO:0000256" key="1">
    <source>
        <dbReference type="ARBA" id="ARBA00004496"/>
    </source>
</evidence>
<evidence type="ECO:0000256" key="5">
    <source>
        <dbReference type="SAM" id="MobiDB-lite"/>
    </source>
</evidence>
<dbReference type="InterPro" id="IPR008586">
    <property type="entry name" value="DUF868_pln"/>
</dbReference>
<comment type="similarity">
    <text evidence="2">Belongs to the RecX family.</text>
</comment>
<protein>
    <recommendedName>
        <fullName evidence="3">Regulatory protein RecX</fullName>
    </recommendedName>
</protein>
<keyword evidence="4" id="KW-0963">Cytoplasm</keyword>
<feature type="region of interest" description="Disordered" evidence="5">
    <location>
        <begin position="134"/>
        <end position="156"/>
    </location>
</feature>
<dbReference type="Pfam" id="PF02631">
    <property type="entry name" value="RecX_HTH2"/>
    <property type="match status" value="1"/>
</dbReference>
<feature type="domain" description="RecX second three-helical" evidence="6">
    <location>
        <begin position="349"/>
        <end position="389"/>
    </location>
</feature>
<organism evidence="8 9">
    <name type="scientific">Morella rubra</name>
    <name type="common">Chinese bayberry</name>
    <dbReference type="NCBI Taxonomy" id="262757"/>
    <lineage>
        <taxon>Eukaryota</taxon>
        <taxon>Viridiplantae</taxon>
        <taxon>Streptophyta</taxon>
        <taxon>Embryophyta</taxon>
        <taxon>Tracheophyta</taxon>
        <taxon>Spermatophyta</taxon>
        <taxon>Magnoliopsida</taxon>
        <taxon>eudicotyledons</taxon>
        <taxon>Gunneridae</taxon>
        <taxon>Pentapetalae</taxon>
        <taxon>rosids</taxon>
        <taxon>fabids</taxon>
        <taxon>Fagales</taxon>
        <taxon>Myricaceae</taxon>
        <taxon>Morella</taxon>
    </lineage>
</organism>
<dbReference type="OrthoDB" id="543346at2759"/>
<gene>
    <name evidence="8" type="ORF">CJ030_MR4G018814</name>
</gene>
<dbReference type="InterPro" id="IPR003783">
    <property type="entry name" value="Regulatory_RecX"/>
</dbReference>
<accession>A0A6A1VQ41</accession>
<dbReference type="Proteomes" id="UP000516437">
    <property type="component" value="Chromosome 4"/>
</dbReference>
<comment type="caution">
    <text evidence="8">The sequence shown here is derived from an EMBL/GenBank/DDBJ whole genome shotgun (WGS) entry which is preliminary data.</text>
</comment>
<dbReference type="InterPro" id="IPR036388">
    <property type="entry name" value="WH-like_DNA-bd_sf"/>
</dbReference>
<dbReference type="GO" id="GO:0006282">
    <property type="term" value="P:regulation of DNA repair"/>
    <property type="evidence" value="ECO:0007669"/>
    <property type="project" value="InterPro"/>
</dbReference>
<evidence type="ECO:0000256" key="3">
    <source>
        <dbReference type="ARBA" id="ARBA00018111"/>
    </source>
</evidence>
<proteinExistence type="inferred from homology"/>
<dbReference type="InterPro" id="IPR053924">
    <property type="entry name" value="RecX_HTH_2nd"/>
</dbReference>
<sequence length="467" mass="52361">MALLVGDLKAAAYKRTRSRPSLEDATLLCKTEHVYGKRLFCTRATLADGEKEYDIIIETSLSAPGDPEMWISIGSATMTRVTNLNWRFRGNETVMVNTSPVQILWDVHNWLHSNPGSGPGLFIFKPGMLECVSDSDSDGRNGSKRNGGGIINDPASGEGSPLTTEFCFFLYAWRTEVKKNNATAITCLQRRDGSSVPVRYIPKISSKTDRPETPLPVKDSEKNEFRNVLVECILVETASEKKSTNAYSFSSKTDKPETPLPVKAFVDYELMEEPEDIAEEFCIHQEDDLKEDVSCAVKTKQEADKLAIELLAMRAFTAVEMRKKLQGKRFSPDIVEAVVDDFQSRGFINDGLYAETFSRSRWSSSSWGPRRIKQALLKKGVSEVAAENAIKLVFEGDESGAQASSSLGLSKLSMDHLFIQASKQWLRGQDVPRETRKSRIIRWLQYRGFNWDVVSVILKKLESHHAP</sequence>